<dbReference type="InterPro" id="IPR002201">
    <property type="entry name" value="Glyco_trans_9"/>
</dbReference>
<evidence type="ECO:0000313" key="1">
    <source>
        <dbReference type="EMBL" id="ADD42966.1"/>
    </source>
</evidence>
<evidence type="ECO:0000313" key="2">
    <source>
        <dbReference type="Proteomes" id="UP000000844"/>
    </source>
</evidence>
<dbReference type="GO" id="GO:0016757">
    <property type="term" value="F:glycosyltransferase activity"/>
    <property type="evidence" value="ECO:0007669"/>
    <property type="project" value="InterPro"/>
</dbReference>
<dbReference type="Gene3D" id="3.40.50.2000">
    <property type="entry name" value="Glycogen Phosphorylase B"/>
    <property type="match status" value="1"/>
</dbReference>
<keyword evidence="2" id="KW-1185">Reference proteome</keyword>
<dbReference type="STRING" id="446470.Snas_3298"/>
<protein>
    <recommendedName>
        <fullName evidence="3">Glycosyl transferase family 9</fullName>
    </recommendedName>
</protein>
<dbReference type="Pfam" id="PF01075">
    <property type="entry name" value="Glyco_transf_9"/>
    <property type="match status" value="1"/>
</dbReference>
<dbReference type="KEGG" id="sna:Snas_3298"/>
<name>D3PUF3_STANL</name>
<dbReference type="HOGENOM" id="CLU_700023_0_0_11"/>
<dbReference type="Proteomes" id="UP000000844">
    <property type="component" value="Chromosome"/>
</dbReference>
<dbReference type="AlphaFoldDB" id="D3PUF3"/>
<accession>D3PUF3</accession>
<organism evidence="1 2">
    <name type="scientific">Stackebrandtia nassauensis (strain DSM 44728 / CIP 108903 / NRRL B-16338 / NBRC 102104 / LLR-40K-21)</name>
    <dbReference type="NCBI Taxonomy" id="446470"/>
    <lineage>
        <taxon>Bacteria</taxon>
        <taxon>Bacillati</taxon>
        <taxon>Actinomycetota</taxon>
        <taxon>Actinomycetes</taxon>
        <taxon>Glycomycetales</taxon>
        <taxon>Glycomycetaceae</taxon>
        <taxon>Stackebrandtia</taxon>
    </lineage>
</organism>
<gene>
    <name evidence="1" type="ordered locus">Snas_3298</name>
</gene>
<proteinExistence type="predicted"/>
<dbReference type="SUPFAM" id="SSF53756">
    <property type="entry name" value="UDP-Glycosyltransferase/glycogen phosphorylase"/>
    <property type="match status" value="1"/>
</dbReference>
<dbReference type="eggNOG" id="COG0859">
    <property type="taxonomic scope" value="Bacteria"/>
</dbReference>
<dbReference type="EMBL" id="CP001778">
    <property type="protein sequence ID" value="ADD42966.1"/>
    <property type="molecule type" value="Genomic_DNA"/>
</dbReference>
<reference evidence="1 2" key="1">
    <citation type="journal article" date="2009" name="Stand. Genomic Sci.">
        <title>Complete genome sequence of Stackebrandtia nassauensis type strain (LLR-40K-21).</title>
        <authorList>
            <person name="Munk C."/>
            <person name="Lapidus A."/>
            <person name="Copeland A."/>
            <person name="Jando M."/>
            <person name="Mayilraj S."/>
            <person name="Glavina Del Rio T."/>
            <person name="Nolan M."/>
            <person name="Chen F."/>
            <person name="Lucas S."/>
            <person name="Tice H."/>
            <person name="Cheng J.F."/>
            <person name="Han C."/>
            <person name="Detter J.C."/>
            <person name="Bruce D."/>
            <person name="Goodwin L."/>
            <person name="Chain P."/>
            <person name="Pitluck S."/>
            <person name="Goker M."/>
            <person name="Ovchinikova G."/>
            <person name="Pati A."/>
            <person name="Ivanova N."/>
            <person name="Mavromatis K."/>
            <person name="Chen A."/>
            <person name="Palaniappan K."/>
            <person name="Land M."/>
            <person name="Hauser L."/>
            <person name="Chang Y.J."/>
            <person name="Jeffries C.D."/>
            <person name="Bristow J."/>
            <person name="Eisen J.A."/>
            <person name="Markowitz V."/>
            <person name="Hugenholtz P."/>
            <person name="Kyrpides N.C."/>
            <person name="Klenk H.P."/>
        </authorList>
    </citation>
    <scope>NUCLEOTIDE SEQUENCE [LARGE SCALE GENOMIC DNA]</scope>
    <source>
        <strain evidence="2">DSM 44728 / CIP 108903 / NRRL B-16338 / NBRC 102104 / LLR-40K-21</strain>
    </source>
</reference>
<evidence type="ECO:0008006" key="3">
    <source>
        <dbReference type="Google" id="ProtNLM"/>
    </source>
</evidence>
<sequence>MGQRLPYRRRAGESPPGPTPLLAKATMDGWRVDFLVRSETPGGPPAEPVHLGDLLLSLSLVRALSEATGSPPLSYHGDRGALMSRCDLPIAVAGTAPGSSITTAGSDVARVEVRPVRPPVWPGHEHHPDRLSTAMPIWLDPGDGLVDVHACLPSRLYLQAEQDLGVRLPADGMVAPTFGTRESAEPGHVVFVATTSSPDGKDFGHDGFIDLARELTKRSPMDLRFTLVTNDLDDGSAPAADLRLRVASGIAAEDCVDLFGTADLVVGNDTGLTHLAALTARADHGGPEVIGLYNIFSPLKWNTGSPRHHAIATAFSQMVALSDVDIYVNQYGSYIDPAVWADGALVDSVPPATVAAFAATCLGW</sequence>